<reference evidence="2" key="1">
    <citation type="journal article" date="2020" name="mSystems">
        <title>Genome- and Community-Level Interaction Insights into Carbon Utilization and Element Cycling Functions of Hydrothermarchaeota in Hydrothermal Sediment.</title>
        <authorList>
            <person name="Zhou Z."/>
            <person name="Liu Y."/>
            <person name="Xu W."/>
            <person name="Pan J."/>
            <person name="Luo Z.H."/>
            <person name="Li M."/>
        </authorList>
    </citation>
    <scope>NUCLEOTIDE SEQUENCE [LARGE SCALE GENOMIC DNA]</scope>
    <source>
        <strain evidence="2">SpSt-289</strain>
    </source>
</reference>
<dbReference type="GO" id="GO:0016740">
    <property type="term" value="F:transferase activity"/>
    <property type="evidence" value="ECO:0007669"/>
    <property type="project" value="UniProtKB-KW"/>
</dbReference>
<organism evidence="2">
    <name type="scientific">Caldilinea aerophila</name>
    <dbReference type="NCBI Taxonomy" id="133453"/>
    <lineage>
        <taxon>Bacteria</taxon>
        <taxon>Bacillati</taxon>
        <taxon>Chloroflexota</taxon>
        <taxon>Caldilineae</taxon>
        <taxon>Caldilineales</taxon>
        <taxon>Caldilineaceae</taxon>
        <taxon>Caldilinea</taxon>
    </lineage>
</organism>
<gene>
    <name evidence="2" type="ORF">ENQ20_16525</name>
</gene>
<sequence length="304" mass="33986">MKLLLSVIIVNWNTCALLAECIAAVERETTSIPHDIWVVDNGSSDGSAAMLRRDFPHVRVIESPVNLGFARANNLAMQRSAGRYLLLLNTDALVQPGSVQALLQVAEAAPRAGVIGAHLLNPDGTFQASHTRFPTLWQEFLILSTLGRRLVRPWYPSHGPEETKGPQRVEYVEGACMLVRREALAEVGGLDEGYFMYAEEVDWCKRMRAAGWEVWYAPAAKVVHIGGASSADRKTSREADLYRSRVRYFRIHHGRLEAEMLKAMIILFTGVKQVVHALTRWTIGSRYGRPVVTLRDLLSALRKV</sequence>
<comment type="caution">
    <text evidence="2">The sequence shown here is derived from an EMBL/GenBank/DDBJ whole genome shotgun (WGS) entry which is preliminary data.</text>
</comment>
<protein>
    <submittedName>
        <fullName evidence="2">Glycosyltransferase family 2 protein</fullName>
    </submittedName>
</protein>
<dbReference type="CDD" id="cd04186">
    <property type="entry name" value="GT_2_like_c"/>
    <property type="match status" value="1"/>
</dbReference>
<dbReference type="Gene3D" id="3.90.550.10">
    <property type="entry name" value="Spore Coat Polysaccharide Biosynthesis Protein SpsA, Chain A"/>
    <property type="match status" value="1"/>
</dbReference>
<dbReference type="PANTHER" id="PTHR43179">
    <property type="entry name" value="RHAMNOSYLTRANSFERASE WBBL"/>
    <property type="match status" value="1"/>
</dbReference>
<dbReference type="PANTHER" id="PTHR43179:SF7">
    <property type="entry name" value="RHAMNOSYLTRANSFERASE WBBL"/>
    <property type="match status" value="1"/>
</dbReference>
<dbReference type="AlphaFoldDB" id="A0A7C1FWB4"/>
<accession>A0A7C1FWB4</accession>
<name>A0A7C1FWB4_9CHLR</name>
<proteinExistence type="predicted"/>
<evidence type="ECO:0000259" key="1">
    <source>
        <dbReference type="Pfam" id="PF00535"/>
    </source>
</evidence>
<evidence type="ECO:0000313" key="2">
    <source>
        <dbReference type="EMBL" id="HDX33071.1"/>
    </source>
</evidence>
<feature type="domain" description="Glycosyltransferase 2-like" evidence="1">
    <location>
        <begin position="6"/>
        <end position="187"/>
    </location>
</feature>
<dbReference type="Pfam" id="PF00535">
    <property type="entry name" value="Glycos_transf_2"/>
    <property type="match status" value="1"/>
</dbReference>
<keyword evidence="2" id="KW-0808">Transferase</keyword>
<dbReference type="SUPFAM" id="SSF53448">
    <property type="entry name" value="Nucleotide-diphospho-sugar transferases"/>
    <property type="match status" value="1"/>
</dbReference>
<dbReference type="EMBL" id="DSMG01000171">
    <property type="protein sequence ID" value="HDX33071.1"/>
    <property type="molecule type" value="Genomic_DNA"/>
</dbReference>
<dbReference type="InterPro" id="IPR001173">
    <property type="entry name" value="Glyco_trans_2-like"/>
</dbReference>
<dbReference type="InterPro" id="IPR029044">
    <property type="entry name" value="Nucleotide-diphossugar_trans"/>
</dbReference>